<evidence type="ECO:0000256" key="1">
    <source>
        <dbReference type="SAM" id="MobiDB-lite"/>
    </source>
</evidence>
<dbReference type="EMBL" id="MAXA01000223">
    <property type="protein sequence ID" value="OHV27365.1"/>
    <property type="molecule type" value="Genomic_DNA"/>
</dbReference>
<dbReference type="InterPro" id="IPR026467">
    <property type="entry name" value="Ser/Gly_Cys_C_dom"/>
</dbReference>
<comment type="caution">
    <text evidence="3">The sequence shown here is derived from an EMBL/GenBank/DDBJ whole genome shotgun (WGS) entry which is preliminary data.</text>
</comment>
<gene>
    <name evidence="3" type="ORF">BBK14_20770</name>
</gene>
<proteinExistence type="predicted"/>
<keyword evidence="4" id="KW-1185">Reference proteome</keyword>
<evidence type="ECO:0000313" key="4">
    <source>
        <dbReference type="Proteomes" id="UP000179769"/>
    </source>
</evidence>
<organism evidence="3 4">
    <name type="scientific">Parafrankia soli</name>
    <dbReference type="NCBI Taxonomy" id="2599596"/>
    <lineage>
        <taxon>Bacteria</taxon>
        <taxon>Bacillati</taxon>
        <taxon>Actinomycetota</taxon>
        <taxon>Actinomycetes</taxon>
        <taxon>Frankiales</taxon>
        <taxon>Frankiaceae</taxon>
        <taxon>Parafrankia</taxon>
    </lineage>
</organism>
<sequence length="328" mass="32229">MTMAISLGYLLTVLAAVAVVADMRARAVRGRGRGHGAVHPDPQSVPIEDLALVTAGPRRAALTALVGLYEAGAVDIPLTWRLRVAGPLPPGSTPLAASAHRLIASAGQPLVRGILRQLARGPEIRTAQARLAAAGYLPPAGQARLLRILRLVLPLAIVAAAVVLTPLADDGDGAGLVPVAMVAAAVAVIALARPVPVTLDGRRLVQAAGTRAAGYADGGVPGQRAVAVALFGPAALRRADAVLARRMGVGSRPQHARLGGRGGSSRGHTGSTDSGETAFGGFAGWFAFGGDGSHHGGWGGGHSDGGCGGGGHSGCGGGGGGCGGGGGG</sequence>
<keyword evidence="2" id="KW-1133">Transmembrane helix</keyword>
<feature type="transmembrane region" description="Helical" evidence="2">
    <location>
        <begin position="6"/>
        <end position="23"/>
    </location>
</feature>
<name>A0A1S1Q2F0_9ACTN</name>
<dbReference type="NCBIfam" id="TIGR04222">
    <property type="entry name" value="near_uncomplex"/>
    <property type="match status" value="1"/>
</dbReference>
<dbReference type="AlphaFoldDB" id="A0A1S1Q2F0"/>
<evidence type="ECO:0000256" key="2">
    <source>
        <dbReference type="SAM" id="Phobius"/>
    </source>
</evidence>
<protein>
    <recommendedName>
        <fullName evidence="5">TIGR04222 domain-containing membrane protein</fullName>
    </recommendedName>
</protein>
<keyword evidence="2" id="KW-0472">Membrane</keyword>
<accession>A0A1S1Q2F0</accession>
<evidence type="ECO:0008006" key="5">
    <source>
        <dbReference type="Google" id="ProtNLM"/>
    </source>
</evidence>
<feature type="transmembrane region" description="Helical" evidence="2">
    <location>
        <begin position="148"/>
        <end position="168"/>
    </location>
</feature>
<reference evidence="4" key="1">
    <citation type="submission" date="2016-07" db="EMBL/GenBank/DDBJ databases">
        <title>Frankia sp. NRRL B-16219 Genome sequencing.</title>
        <authorList>
            <person name="Ghodhbane-Gtari F."/>
            <person name="Swanson E."/>
            <person name="Gueddou A."/>
            <person name="Louati M."/>
            <person name="Nouioui I."/>
            <person name="Hezbri K."/>
            <person name="Abebe-Akele F."/>
            <person name="Simpson S."/>
            <person name="Morris K."/>
            <person name="Thomas K."/>
            <person name="Gtari M."/>
            <person name="Tisa L.S."/>
        </authorList>
    </citation>
    <scope>NUCLEOTIDE SEQUENCE [LARGE SCALE GENOMIC DNA]</scope>
    <source>
        <strain evidence="4">NRRL B-16219</strain>
    </source>
</reference>
<evidence type="ECO:0000313" key="3">
    <source>
        <dbReference type="EMBL" id="OHV27365.1"/>
    </source>
</evidence>
<feature type="transmembrane region" description="Helical" evidence="2">
    <location>
        <begin position="174"/>
        <end position="192"/>
    </location>
</feature>
<keyword evidence="2" id="KW-0812">Transmembrane</keyword>
<dbReference type="Proteomes" id="UP000179769">
    <property type="component" value="Unassembled WGS sequence"/>
</dbReference>
<feature type="region of interest" description="Disordered" evidence="1">
    <location>
        <begin position="252"/>
        <end position="274"/>
    </location>
</feature>